<dbReference type="CDD" id="cd06662">
    <property type="entry name" value="SURF1"/>
    <property type="match status" value="1"/>
</dbReference>
<name>A0A7W5FWG5_9BURK</name>
<comment type="subcellular location">
    <subcellularLocation>
        <location evidence="6">Cell membrane</location>
        <topology evidence="6">Multi-pass membrane protein</topology>
    </subcellularLocation>
    <subcellularLocation>
        <location evidence="1">Membrane</location>
    </subcellularLocation>
</comment>
<dbReference type="EMBL" id="JACHXD010000020">
    <property type="protein sequence ID" value="MBB3121822.1"/>
    <property type="molecule type" value="Genomic_DNA"/>
</dbReference>
<reference evidence="8 9" key="1">
    <citation type="submission" date="2020-08" db="EMBL/GenBank/DDBJ databases">
        <title>Genomic Encyclopedia of Type Strains, Phase III (KMG-III): the genomes of soil and plant-associated and newly described type strains.</title>
        <authorList>
            <person name="Whitman W."/>
        </authorList>
    </citation>
    <scope>NUCLEOTIDE SEQUENCE [LARGE SCALE GENOMIC DNA]</scope>
    <source>
        <strain evidence="8 9">CECT 8897</strain>
    </source>
</reference>
<evidence type="ECO:0000256" key="7">
    <source>
        <dbReference type="SAM" id="MobiDB-lite"/>
    </source>
</evidence>
<evidence type="ECO:0000256" key="3">
    <source>
        <dbReference type="ARBA" id="ARBA00022692"/>
    </source>
</evidence>
<dbReference type="Proteomes" id="UP000541535">
    <property type="component" value="Unassembled WGS sequence"/>
</dbReference>
<keyword evidence="5 6" id="KW-0472">Membrane</keyword>
<evidence type="ECO:0000256" key="2">
    <source>
        <dbReference type="ARBA" id="ARBA00007165"/>
    </source>
</evidence>
<proteinExistence type="inferred from homology"/>
<organism evidence="8 9">
    <name type="scientific">Pseudoduganella violacea</name>
    <dbReference type="NCBI Taxonomy" id="1715466"/>
    <lineage>
        <taxon>Bacteria</taxon>
        <taxon>Pseudomonadati</taxon>
        <taxon>Pseudomonadota</taxon>
        <taxon>Betaproteobacteria</taxon>
        <taxon>Burkholderiales</taxon>
        <taxon>Oxalobacteraceae</taxon>
        <taxon>Telluria group</taxon>
        <taxon>Pseudoduganella</taxon>
    </lineage>
</organism>
<gene>
    <name evidence="8" type="ORF">FHS03_004914</name>
</gene>
<dbReference type="RefSeq" id="WP_183443514.1">
    <property type="nucleotide sequence ID" value="NZ_JACHXD010000020.1"/>
</dbReference>
<keyword evidence="3 6" id="KW-0812">Transmembrane</keyword>
<keyword evidence="6" id="KW-1003">Cell membrane</keyword>
<feature type="transmembrane region" description="Helical" evidence="6">
    <location>
        <begin position="34"/>
        <end position="53"/>
    </location>
</feature>
<dbReference type="PROSITE" id="PS50895">
    <property type="entry name" value="SURF1"/>
    <property type="match status" value="1"/>
</dbReference>
<dbReference type="PANTHER" id="PTHR23427">
    <property type="entry name" value="SURFEIT LOCUS PROTEIN"/>
    <property type="match status" value="1"/>
</dbReference>
<evidence type="ECO:0000256" key="1">
    <source>
        <dbReference type="ARBA" id="ARBA00004370"/>
    </source>
</evidence>
<keyword evidence="9" id="KW-1185">Reference proteome</keyword>
<keyword evidence="4 6" id="KW-1133">Transmembrane helix</keyword>
<evidence type="ECO:0000256" key="6">
    <source>
        <dbReference type="RuleBase" id="RU363076"/>
    </source>
</evidence>
<evidence type="ECO:0000313" key="8">
    <source>
        <dbReference type="EMBL" id="MBB3121822.1"/>
    </source>
</evidence>
<comment type="similarity">
    <text evidence="2 6">Belongs to the SURF1 family.</text>
</comment>
<feature type="region of interest" description="Disordered" evidence="7">
    <location>
        <begin position="1"/>
        <end position="23"/>
    </location>
</feature>
<dbReference type="InterPro" id="IPR045214">
    <property type="entry name" value="Surf1/Surf4"/>
</dbReference>
<protein>
    <recommendedName>
        <fullName evidence="6">SURF1-like protein</fullName>
    </recommendedName>
</protein>
<dbReference type="InterPro" id="IPR002994">
    <property type="entry name" value="Surf1/Shy1"/>
</dbReference>
<feature type="transmembrane region" description="Helical" evidence="6">
    <location>
        <begin position="250"/>
        <end position="271"/>
    </location>
</feature>
<comment type="caution">
    <text evidence="8">The sequence shown here is derived from an EMBL/GenBank/DDBJ whole genome shotgun (WGS) entry which is preliminary data.</text>
</comment>
<accession>A0A7W5FWG5</accession>
<evidence type="ECO:0000256" key="4">
    <source>
        <dbReference type="ARBA" id="ARBA00022989"/>
    </source>
</evidence>
<dbReference type="PANTHER" id="PTHR23427:SF2">
    <property type="entry name" value="SURFEIT LOCUS PROTEIN 1"/>
    <property type="match status" value="1"/>
</dbReference>
<dbReference type="AlphaFoldDB" id="A0A7W5FWG5"/>
<evidence type="ECO:0000256" key="5">
    <source>
        <dbReference type="ARBA" id="ARBA00023136"/>
    </source>
</evidence>
<sequence length="284" mass="30373">MKKTPDPADRAVQQPGAALAAPEAARRRSPGLRLFLIAMGSLLCAGFFALGTWQMQRLQWKLALIERVEERVHAAPVAVPAMGDWPRIGAANDEYRHVRLSGVYLPELTARVQASTVRGRGYWLLTPLCQDDGGIVLVNRGFVTEASQRGAPAQAPRATANACAEARAQGQGQGASVTGLLRISEPKGGFLRQNDAAADRWYSRDVAAIAAARQLSPVAPYFVDADAVAGAPTDAPVGGLTVVSFQNNHLVYALTWYALALMVAGSCYWIVRDARAPRKRSGAA</sequence>
<dbReference type="GO" id="GO:0005886">
    <property type="term" value="C:plasma membrane"/>
    <property type="evidence" value="ECO:0007669"/>
    <property type="project" value="UniProtKB-SubCell"/>
</dbReference>
<dbReference type="Pfam" id="PF02104">
    <property type="entry name" value="SURF1"/>
    <property type="match status" value="1"/>
</dbReference>
<evidence type="ECO:0000313" key="9">
    <source>
        <dbReference type="Proteomes" id="UP000541535"/>
    </source>
</evidence>